<dbReference type="GeneID" id="8861262"/>
<keyword evidence="4" id="KW-1185">Reference proteome</keyword>
<sequence length="458" mass="48895">MQNISSGATLLLLICSLALVGFLNAQSCTSFFASDDNIALYGKTGNKCLIGSVFNSNSCKKISDIFTQKRGTQCSKSSDCILSVMACRNGICVSEARYTGDNCISDSECVLTGSMPSVCYAGKCRVMTVEQTLPVGGVCFKQTNNYTISTCVADSTCYNSVCMATNTKTAVGANCSMIEDGKLSVCGSGLICSTNQCVATLNIGETCTSDKTCVGICRKTSASAVASTCQSKLAAAGEYCVSDNECGPSGVKLMMCRNNQCVRRNSVLNGKTCSANDECFSGYCNNTVCASISKSCKVSTDCVPSYNTVNEMSLEVDYCLCPGSNITSTSSGSCMKTTCEGFRINFDACLWNQYGLVRPFKLTNDKRTFIDTESTLFKGKCARQLAQYYKCMNQNFADANYVVTSSFQGLDMDVDIVPYVEQVQLTPIQPASSVNSGSFNFISAIALAVFVASMLILH</sequence>
<evidence type="ECO:0000313" key="4">
    <source>
        <dbReference type="Proteomes" id="UP000006671"/>
    </source>
</evidence>
<proteinExistence type="predicted"/>
<accession>D2V7X7</accession>
<gene>
    <name evidence="3" type="ORF">NAEGRDRAFT_64958</name>
</gene>
<feature type="signal peptide" evidence="2">
    <location>
        <begin position="1"/>
        <end position="25"/>
    </location>
</feature>
<dbReference type="VEuPathDB" id="AmoebaDB:NAEGRDRAFT_64958"/>
<evidence type="ECO:0000256" key="2">
    <source>
        <dbReference type="SAM" id="SignalP"/>
    </source>
</evidence>
<dbReference type="AlphaFoldDB" id="D2V7X7"/>
<reference evidence="3 4" key="1">
    <citation type="journal article" date="2010" name="Cell">
        <title>The genome of Naegleria gruberi illuminates early eukaryotic versatility.</title>
        <authorList>
            <person name="Fritz-Laylin L.K."/>
            <person name="Prochnik S.E."/>
            <person name="Ginger M.L."/>
            <person name="Dacks J.B."/>
            <person name="Carpenter M.L."/>
            <person name="Field M.C."/>
            <person name="Kuo A."/>
            <person name="Paredez A."/>
            <person name="Chapman J."/>
            <person name="Pham J."/>
            <person name="Shu S."/>
            <person name="Neupane R."/>
            <person name="Cipriano M."/>
            <person name="Mancuso J."/>
            <person name="Tu H."/>
            <person name="Salamov A."/>
            <person name="Lindquist E."/>
            <person name="Shapiro H."/>
            <person name="Lucas S."/>
            <person name="Grigoriev I.V."/>
            <person name="Cande W.Z."/>
            <person name="Fulton C."/>
            <person name="Rokhsar D.S."/>
            <person name="Dawson S.C."/>
        </authorList>
    </citation>
    <scope>NUCLEOTIDE SEQUENCE [LARGE SCALE GENOMIC DNA]</scope>
    <source>
        <strain evidence="3 4">NEG-M</strain>
    </source>
</reference>
<keyword evidence="1" id="KW-1133">Transmembrane helix</keyword>
<dbReference type="Proteomes" id="UP000006671">
    <property type="component" value="Unassembled WGS sequence"/>
</dbReference>
<evidence type="ECO:0000256" key="1">
    <source>
        <dbReference type="SAM" id="Phobius"/>
    </source>
</evidence>
<dbReference type="RefSeq" id="XP_002679829.1">
    <property type="nucleotide sequence ID" value="XM_002679783.1"/>
</dbReference>
<feature type="transmembrane region" description="Helical" evidence="1">
    <location>
        <begin position="439"/>
        <end position="457"/>
    </location>
</feature>
<keyword evidence="2" id="KW-0732">Signal</keyword>
<organism evidence="4">
    <name type="scientific">Naegleria gruberi</name>
    <name type="common">Amoeba</name>
    <dbReference type="NCBI Taxonomy" id="5762"/>
    <lineage>
        <taxon>Eukaryota</taxon>
        <taxon>Discoba</taxon>
        <taxon>Heterolobosea</taxon>
        <taxon>Tetramitia</taxon>
        <taxon>Eutetramitia</taxon>
        <taxon>Vahlkampfiidae</taxon>
        <taxon>Naegleria</taxon>
    </lineage>
</organism>
<evidence type="ECO:0000313" key="3">
    <source>
        <dbReference type="EMBL" id="EFC47085.1"/>
    </source>
</evidence>
<keyword evidence="1" id="KW-0472">Membrane</keyword>
<dbReference type="InParanoid" id="D2V7X7"/>
<name>D2V7X7_NAEGR</name>
<protein>
    <submittedName>
        <fullName evidence="3">Predicted protein</fullName>
    </submittedName>
</protein>
<feature type="chain" id="PRO_5003038371" evidence="2">
    <location>
        <begin position="26"/>
        <end position="458"/>
    </location>
</feature>
<dbReference type="EMBL" id="GG738856">
    <property type="protein sequence ID" value="EFC47085.1"/>
    <property type="molecule type" value="Genomic_DNA"/>
</dbReference>
<keyword evidence="1" id="KW-0812">Transmembrane</keyword>
<dbReference type="KEGG" id="ngr:NAEGRDRAFT_64958"/>